<feature type="region of interest" description="Disordered" evidence="4">
    <location>
        <begin position="413"/>
        <end position="457"/>
    </location>
</feature>
<gene>
    <name evidence="6" type="ORF">GGE66_006873</name>
</gene>
<dbReference type="Proteomes" id="UP000517187">
    <property type="component" value="Unassembled WGS sequence"/>
</dbReference>
<dbReference type="AlphaFoldDB" id="A0A7X0A143"/>
<organism evidence="6 7">
    <name type="scientific">Rhizobium leguminosarum</name>
    <dbReference type="NCBI Taxonomy" id="384"/>
    <lineage>
        <taxon>Bacteria</taxon>
        <taxon>Pseudomonadati</taxon>
        <taxon>Pseudomonadota</taxon>
        <taxon>Alphaproteobacteria</taxon>
        <taxon>Hyphomicrobiales</taxon>
        <taxon>Rhizobiaceae</taxon>
        <taxon>Rhizobium/Agrobacterium group</taxon>
        <taxon>Rhizobium</taxon>
    </lineage>
</organism>
<feature type="region of interest" description="Disordered" evidence="4">
    <location>
        <begin position="647"/>
        <end position="693"/>
    </location>
</feature>
<feature type="non-terminal residue" evidence="6">
    <location>
        <position position="693"/>
    </location>
</feature>
<dbReference type="Pfam" id="PF02902">
    <property type="entry name" value="Peptidase_C48"/>
    <property type="match status" value="1"/>
</dbReference>
<feature type="compositionally biased region" description="Basic and acidic residues" evidence="4">
    <location>
        <begin position="19"/>
        <end position="41"/>
    </location>
</feature>
<keyword evidence="2" id="KW-0378">Hydrolase</keyword>
<dbReference type="PROSITE" id="PS50600">
    <property type="entry name" value="ULP_PROTEASE"/>
    <property type="match status" value="1"/>
</dbReference>
<evidence type="ECO:0000256" key="3">
    <source>
        <dbReference type="ARBA" id="ARBA00022807"/>
    </source>
</evidence>
<evidence type="ECO:0000256" key="4">
    <source>
        <dbReference type="SAM" id="MobiDB-lite"/>
    </source>
</evidence>
<name>A0A7X0A143_RHILE</name>
<feature type="compositionally biased region" description="Low complexity" evidence="4">
    <location>
        <begin position="648"/>
        <end position="667"/>
    </location>
</feature>
<dbReference type="EMBL" id="JACIIJ010000046">
    <property type="protein sequence ID" value="MBB6225833.1"/>
    <property type="molecule type" value="Genomic_DNA"/>
</dbReference>
<dbReference type="InterPro" id="IPR003653">
    <property type="entry name" value="Peptidase_C48_C"/>
</dbReference>
<evidence type="ECO:0000259" key="5">
    <source>
        <dbReference type="PROSITE" id="PS50600"/>
    </source>
</evidence>
<dbReference type="Gene3D" id="3.40.395.10">
    <property type="entry name" value="Adenoviral Proteinase, Chain A"/>
    <property type="match status" value="1"/>
</dbReference>
<evidence type="ECO:0000256" key="1">
    <source>
        <dbReference type="ARBA" id="ARBA00022670"/>
    </source>
</evidence>
<dbReference type="GO" id="GO:0006508">
    <property type="term" value="P:proteolysis"/>
    <property type="evidence" value="ECO:0007669"/>
    <property type="project" value="UniProtKB-KW"/>
</dbReference>
<sequence length="693" mass="77871">MTGAFDTDAWIDDYYSESRDLEQDPSDLRLGSHDSDAGDRVPRRRSVGGSMRVTPQSLAPERGSGQQDVDAATETHVVSTKVRKRGRPADRDMHPDDETRINQFAEAVRNYEILPDGSVGRGDGRVPEATVENNLWVLRGFARWLRAENRDSMASRLLNDPDSLAVDIADYLASGGDGRNRLKSALSHFRRLGPEGQELQAVGPGPRLMGRQIHDPYPDDARVIDSLAKEELSKFGPVSTSRNNTSHQRKFSAWLKREGRESIVSRLTGSDEQQQSLKEDFRAFTKEEGKKVVVSFDRLRQYLGAESQLKQHHPYPDDARIIDDLAKEALSKLGSNSTSKRNVVWNMASNQRKFSDWLQREGRESIVSRLTGTDQQRQSLKKDYQDFTEDMGKKLNMSFNRLRQYQQVVEANAASGLSPEQASGREPAGLDGRSDSRAEFRSTSPLQQVDPSIEGRSGLSLDHTEWLGDQHIQTDYELLMQDLQRNDPDLAARTRLIDPLIAHYHLRLGDESTALSAFQRIVNDQDGRDTADFLFLPVSDASASDPDHRGTHWSLLLVDRRNREGPAAYHYDSFRGQNDEFAAMLAQRLGTRLEPVRMTQQRNGYDCGVFVVDGTRALVRRLARRDRPAVLHLDNLVADREQLQRRLSTAPNSARARAAAAEPESSTQIADPAEFWHGVAQPGQLPDSWNTAP</sequence>
<feature type="compositionally biased region" description="Basic and acidic residues" evidence="4">
    <location>
        <begin position="87"/>
        <end position="96"/>
    </location>
</feature>
<dbReference type="PANTHER" id="PTHR46468">
    <property type="entry name" value="SENTRIN-SPECIFIC PROTEASE 8"/>
    <property type="match status" value="1"/>
</dbReference>
<accession>A0A7X0A143</accession>
<dbReference type="PANTHER" id="PTHR46468:SF1">
    <property type="entry name" value="SENTRIN-SPECIFIC PROTEASE 8"/>
    <property type="match status" value="1"/>
</dbReference>
<feature type="compositionally biased region" description="Polar residues" evidence="4">
    <location>
        <begin position="441"/>
        <end position="450"/>
    </location>
</feature>
<dbReference type="InterPro" id="IPR038765">
    <property type="entry name" value="Papain-like_cys_pep_sf"/>
</dbReference>
<dbReference type="SUPFAM" id="SSF54001">
    <property type="entry name" value="Cysteine proteinases"/>
    <property type="match status" value="1"/>
</dbReference>
<keyword evidence="3" id="KW-0788">Thiol protease</keyword>
<reference evidence="6 7" key="1">
    <citation type="submission" date="2020-08" db="EMBL/GenBank/DDBJ databases">
        <title>Genomic Encyclopedia of Type Strains, Phase IV (KMG-V): Genome sequencing to study the core and pangenomes of soil and plant-associated prokaryotes.</title>
        <authorList>
            <person name="Whitman W."/>
        </authorList>
    </citation>
    <scope>NUCLEOTIDE SEQUENCE [LARGE SCALE GENOMIC DNA]</scope>
    <source>
        <strain evidence="6 7">SEMIA 4011</strain>
    </source>
</reference>
<feature type="region of interest" description="Disordered" evidence="4">
    <location>
        <begin position="19"/>
        <end position="96"/>
    </location>
</feature>
<evidence type="ECO:0000313" key="6">
    <source>
        <dbReference type="EMBL" id="MBB6225833.1"/>
    </source>
</evidence>
<evidence type="ECO:0000256" key="2">
    <source>
        <dbReference type="ARBA" id="ARBA00022801"/>
    </source>
</evidence>
<feature type="domain" description="Ubiquitin-like protease family profile" evidence="5">
    <location>
        <begin position="451"/>
        <end position="618"/>
    </location>
</feature>
<dbReference type="GO" id="GO:0008234">
    <property type="term" value="F:cysteine-type peptidase activity"/>
    <property type="evidence" value="ECO:0007669"/>
    <property type="project" value="UniProtKB-KW"/>
</dbReference>
<dbReference type="InterPro" id="IPR044613">
    <property type="entry name" value="Nep1/2-like"/>
</dbReference>
<evidence type="ECO:0000313" key="7">
    <source>
        <dbReference type="Proteomes" id="UP000517187"/>
    </source>
</evidence>
<comment type="caution">
    <text evidence="6">The sequence shown here is derived from an EMBL/GenBank/DDBJ whole genome shotgun (WGS) entry which is preliminary data.</text>
</comment>
<dbReference type="GO" id="GO:0019784">
    <property type="term" value="F:deNEDDylase activity"/>
    <property type="evidence" value="ECO:0007669"/>
    <property type="project" value="InterPro"/>
</dbReference>
<protein>
    <recommendedName>
        <fullName evidence="5">Ubiquitin-like protease family profile domain-containing protein</fullName>
    </recommendedName>
</protein>
<keyword evidence="1" id="KW-0645">Protease</keyword>
<dbReference type="GO" id="GO:0000338">
    <property type="term" value="P:protein deneddylation"/>
    <property type="evidence" value="ECO:0007669"/>
    <property type="project" value="TreeGrafter"/>
</dbReference>
<proteinExistence type="predicted"/>